<reference evidence="2 3" key="1">
    <citation type="submission" date="2019-07" db="EMBL/GenBank/DDBJ databases">
        <title>Whole genome shotgun sequence of Swaminathania salitolerans NBRC 104436.</title>
        <authorList>
            <person name="Hosoyama A."/>
            <person name="Uohara A."/>
            <person name="Ohji S."/>
            <person name="Ichikawa N."/>
        </authorList>
    </citation>
    <scope>NUCLEOTIDE SEQUENCE [LARGE SCALE GENOMIC DNA]</scope>
    <source>
        <strain evidence="2 3">NBRC 104436</strain>
    </source>
</reference>
<dbReference type="RefSeq" id="WP_186807644.1">
    <property type="nucleotide sequence ID" value="NZ_BJVC01000001.1"/>
</dbReference>
<feature type="transmembrane region" description="Helical" evidence="1">
    <location>
        <begin position="25"/>
        <end position="46"/>
    </location>
</feature>
<organism evidence="2 3">
    <name type="scientific">Swaminathania salitolerans</name>
    <dbReference type="NCBI Taxonomy" id="182838"/>
    <lineage>
        <taxon>Bacteria</taxon>
        <taxon>Pseudomonadati</taxon>
        <taxon>Pseudomonadota</taxon>
        <taxon>Alphaproteobacteria</taxon>
        <taxon>Acetobacterales</taxon>
        <taxon>Acetobacteraceae</taxon>
        <taxon>Swaminathania</taxon>
    </lineage>
</organism>
<dbReference type="AlphaFoldDB" id="A0A511BM34"/>
<sequence length="47" mass="4895">MAQVYHAGDMPALRNSSLTARTGSFYLTLAATGVSFATLAIATLAMM</sequence>
<dbReference type="EMBL" id="BJVC01000001">
    <property type="protein sequence ID" value="GEL01399.1"/>
    <property type="molecule type" value="Genomic_DNA"/>
</dbReference>
<proteinExistence type="predicted"/>
<name>A0A511BM34_9PROT</name>
<keyword evidence="1" id="KW-1133">Transmembrane helix</keyword>
<evidence type="ECO:0000256" key="1">
    <source>
        <dbReference type="SAM" id="Phobius"/>
    </source>
</evidence>
<keyword evidence="3" id="KW-1185">Reference proteome</keyword>
<accession>A0A511BM34</accession>
<keyword evidence="1" id="KW-0472">Membrane</keyword>
<protein>
    <submittedName>
        <fullName evidence="2">Uncharacterized protein</fullName>
    </submittedName>
</protein>
<gene>
    <name evidence="2" type="ORF">SSA02_05620</name>
</gene>
<keyword evidence="1" id="KW-0812">Transmembrane</keyword>
<comment type="caution">
    <text evidence="2">The sequence shown here is derived from an EMBL/GenBank/DDBJ whole genome shotgun (WGS) entry which is preliminary data.</text>
</comment>
<evidence type="ECO:0000313" key="2">
    <source>
        <dbReference type="EMBL" id="GEL01399.1"/>
    </source>
</evidence>
<evidence type="ECO:0000313" key="3">
    <source>
        <dbReference type="Proteomes" id="UP000321405"/>
    </source>
</evidence>
<dbReference type="Proteomes" id="UP000321405">
    <property type="component" value="Unassembled WGS sequence"/>
</dbReference>